<evidence type="ECO:0000256" key="1">
    <source>
        <dbReference type="ARBA" id="ARBA00022729"/>
    </source>
</evidence>
<protein>
    <submittedName>
        <fullName evidence="3">Ectoine/hydroxyectoine ABC transporter substrate-binding protein EhuB</fullName>
    </submittedName>
</protein>
<reference evidence="4" key="1">
    <citation type="journal article" date="2019" name="Int. J. Syst. Evol. Microbiol.">
        <title>The Global Catalogue of Microorganisms (GCM) 10K type strain sequencing project: providing services to taxonomists for standard genome sequencing and annotation.</title>
        <authorList>
            <consortium name="The Broad Institute Genomics Platform"/>
            <consortium name="The Broad Institute Genome Sequencing Center for Infectious Disease"/>
            <person name="Wu L."/>
            <person name="Ma J."/>
        </authorList>
    </citation>
    <scope>NUCLEOTIDE SEQUENCE [LARGE SCALE GENOMIC DNA]</scope>
    <source>
        <strain evidence="4">JCM 11117</strain>
    </source>
</reference>
<dbReference type="PANTHER" id="PTHR35936">
    <property type="entry name" value="MEMBRANE-BOUND LYTIC MUREIN TRANSGLYCOSYLASE F"/>
    <property type="match status" value="1"/>
</dbReference>
<dbReference type="NCBIfam" id="TIGR02995">
    <property type="entry name" value="ectoine_ehuB"/>
    <property type="match status" value="1"/>
</dbReference>
<dbReference type="Pfam" id="PF00497">
    <property type="entry name" value="SBP_bac_3"/>
    <property type="match status" value="1"/>
</dbReference>
<dbReference type="InterPro" id="IPR014337">
    <property type="entry name" value="Ectoine_EhuB"/>
</dbReference>
<sequence>MTEHWSRRRLLLGAAALGGGALLAGCASDGSTLGRARDAGVVTIGIANEAPYGYTGADGAVTGEAVEVARAVFGALGVPEIRPVTVDFGELIPGLLLARQFDLIAAGMFVTPARCGDVAFSVPDYTAPTAFLVPAGNPQGVRTFADVRDRRLRLAVLGGAVEYRYSLDSGVPDDQVQQLADQQALLIAVAEGRADCAALTGISLRNALAGAQDTPVEVTPGFFPVIGGRTIVPAGAFAVRPGDDDLLDGVNAQLRALHESGEWLRIAQPFGFGPGNVPGPDLTTERLCSA</sequence>
<dbReference type="InterPro" id="IPR001638">
    <property type="entry name" value="Solute-binding_3/MltF_N"/>
</dbReference>
<keyword evidence="4" id="KW-1185">Reference proteome</keyword>
<dbReference type="PROSITE" id="PS51318">
    <property type="entry name" value="TAT"/>
    <property type="match status" value="1"/>
</dbReference>
<dbReference type="RefSeq" id="WP_343943501.1">
    <property type="nucleotide sequence ID" value="NZ_BAAAHP010000132.1"/>
</dbReference>
<gene>
    <name evidence="3" type="primary">ehuB_3</name>
    <name evidence="3" type="ORF">GCM10009559_45140</name>
</gene>
<name>A0ABP4B7L2_9PSEU</name>
<comment type="caution">
    <text evidence="3">The sequence shown here is derived from an EMBL/GenBank/DDBJ whole genome shotgun (WGS) entry which is preliminary data.</text>
</comment>
<dbReference type="SMART" id="SM00062">
    <property type="entry name" value="PBPb"/>
    <property type="match status" value="1"/>
</dbReference>
<proteinExistence type="predicted"/>
<accession>A0ABP4B7L2</accession>
<dbReference type="EMBL" id="BAAAHP010000132">
    <property type="protein sequence ID" value="GAA0946598.1"/>
    <property type="molecule type" value="Genomic_DNA"/>
</dbReference>
<evidence type="ECO:0000259" key="2">
    <source>
        <dbReference type="SMART" id="SM00062"/>
    </source>
</evidence>
<dbReference type="PROSITE" id="PS51257">
    <property type="entry name" value="PROKAR_LIPOPROTEIN"/>
    <property type="match status" value="1"/>
</dbReference>
<feature type="domain" description="Solute-binding protein family 3/N-terminal" evidence="2">
    <location>
        <begin position="41"/>
        <end position="274"/>
    </location>
</feature>
<keyword evidence="1" id="KW-0732">Signal</keyword>
<dbReference type="Gene3D" id="3.40.190.10">
    <property type="entry name" value="Periplasmic binding protein-like II"/>
    <property type="match status" value="2"/>
</dbReference>
<evidence type="ECO:0000313" key="3">
    <source>
        <dbReference type="EMBL" id="GAA0946598.1"/>
    </source>
</evidence>
<dbReference type="Proteomes" id="UP001499967">
    <property type="component" value="Unassembled WGS sequence"/>
</dbReference>
<organism evidence="3 4">
    <name type="scientific">Pseudonocardia zijingensis</name>
    <dbReference type="NCBI Taxonomy" id="153376"/>
    <lineage>
        <taxon>Bacteria</taxon>
        <taxon>Bacillati</taxon>
        <taxon>Actinomycetota</taxon>
        <taxon>Actinomycetes</taxon>
        <taxon>Pseudonocardiales</taxon>
        <taxon>Pseudonocardiaceae</taxon>
        <taxon>Pseudonocardia</taxon>
    </lineage>
</organism>
<dbReference type="PANTHER" id="PTHR35936:SF17">
    <property type="entry name" value="ARGININE-BINDING EXTRACELLULAR PROTEIN ARTP"/>
    <property type="match status" value="1"/>
</dbReference>
<dbReference type="CDD" id="cd01002">
    <property type="entry name" value="PBP2_Ehub_like"/>
    <property type="match status" value="1"/>
</dbReference>
<dbReference type="SUPFAM" id="SSF53850">
    <property type="entry name" value="Periplasmic binding protein-like II"/>
    <property type="match status" value="1"/>
</dbReference>
<dbReference type="InterPro" id="IPR006311">
    <property type="entry name" value="TAT_signal"/>
</dbReference>
<evidence type="ECO:0000313" key="4">
    <source>
        <dbReference type="Proteomes" id="UP001499967"/>
    </source>
</evidence>